<proteinExistence type="predicted"/>
<feature type="compositionally biased region" description="Basic residues" evidence="1">
    <location>
        <begin position="44"/>
        <end position="60"/>
    </location>
</feature>
<dbReference type="AlphaFoldDB" id="A0A6J4N2M3"/>
<accession>A0A6J4N2M3</accession>
<evidence type="ECO:0000313" key="2">
    <source>
        <dbReference type="EMBL" id="CAA9376241.1"/>
    </source>
</evidence>
<feature type="compositionally biased region" description="Basic and acidic residues" evidence="1">
    <location>
        <begin position="1"/>
        <end position="10"/>
    </location>
</feature>
<feature type="compositionally biased region" description="Basic residues" evidence="1">
    <location>
        <begin position="219"/>
        <end position="232"/>
    </location>
</feature>
<name>A0A6J4N2M3_9ACTN</name>
<feature type="compositionally biased region" description="Basic residues" evidence="1">
    <location>
        <begin position="185"/>
        <end position="211"/>
    </location>
</feature>
<feature type="region of interest" description="Disordered" evidence="1">
    <location>
        <begin position="1"/>
        <end position="243"/>
    </location>
</feature>
<protein>
    <submittedName>
        <fullName evidence="2">Dienelactone hydrolase family protein</fullName>
    </submittedName>
</protein>
<organism evidence="2">
    <name type="scientific">uncultured Nocardioidaceae bacterium</name>
    <dbReference type="NCBI Taxonomy" id="253824"/>
    <lineage>
        <taxon>Bacteria</taxon>
        <taxon>Bacillati</taxon>
        <taxon>Actinomycetota</taxon>
        <taxon>Actinomycetes</taxon>
        <taxon>Propionibacteriales</taxon>
        <taxon>Nocardioidaceae</taxon>
        <taxon>environmental samples</taxon>
    </lineage>
</organism>
<keyword evidence="2" id="KW-0378">Hydrolase</keyword>
<sequence length="243" mass="26675">ERPDELDRGQPHRGRGHPRDVPEGQRSGGHRHARGARDHPRGDRLRRRGRGSRAHGRHPAPLRDARAQGVPAVRRRHDRQALREPGVHDVRPAPDDSDRRLAPIIGTRAALGARRAGRRRGGDVLHRRLRPGDACRRSRRGTGAGAAVDAGRDRQGAVGGPRPGSVGPRRGAREGQRRVPGARPSVRRRPGRRATVRHPSARARGQLHRGRVPGPQALHAHRASAAGRRRPGARLLRREAPPL</sequence>
<reference evidence="2" key="1">
    <citation type="submission" date="2020-02" db="EMBL/GenBank/DDBJ databases">
        <authorList>
            <person name="Meier V. D."/>
        </authorList>
    </citation>
    <scope>NUCLEOTIDE SEQUENCE</scope>
    <source>
        <strain evidence="2">AVDCRST_MAG47</strain>
    </source>
</reference>
<feature type="non-terminal residue" evidence="2">
    <location>
        <position position="1"/>
    </location>
</feature>
<evidence type="ECO:0000256" key="1">
    <source>
        <dbReference type="SAM" id="MobiDB-lite"/>
    </source>
</evidence>
<gene>
    <name evidence="2" type="ORF">AVDCRST_MAG47-1765</name>
</gene>
<feature type="non-terminal residue" evidence="2">
    <location>
        <position position="243"/>
    </location>
</feature>
<feature type="compositionally biased region" description="Basic and acidic residues" evidence="1">
    <location>
        <begin position="120"/>
        <end position="136"/>
    </location>
</feature>
<dbReference type="EMBL" id="CADCUK010000118">
    <property type="protein sequence ID" value="CAA9376241.1"/>
    <property type="molecule type" value="Genomic_DNA"/>
</dbReference>
<feature type="compositionally biased region" description="Basic and acidic residues" evidence="1">
    <location>
        <begin position="79"/>
        <end position="101"/>
    </location>
</feature>
<dbReference type="GO" id="GO:0016787">
    <property type="term" value="F:hydrolase activity"/>
    <property type="evidence" value="ECO:0007669"/>
    <property type="project" value="UniProtKB-KW"/>
</dbReference>